<evidence type="ECO:0000313" key="2">
    <source>
        <dbReference type="Proteomes" id="UP001373714"/>
    </source>
</evidence>
<organism evidence="1 2">
    <name type="scientific">Orbilia blumenaviensis</name>
    <dbReference type="NCBI Taxonomy" id="1796055"/>
    <lineage>
        <taxon>Eukaryota</taxon>
        <taxon>Fungi</taxon>
        <taxon>Dikarya</taxon>
        <taxon>Ascomycota</taxon>
        <taxon>Pezizomycotina</taxon>
        <taxon>Orbiliomycetes</taxon>
        <taxon>Orbiliales</taxon>
        <taxon>Orbiliaceae</taxon>
        <taxon>Orbilia</taxon>
    </lineage>
</organism>
<evidence type="ECO:0000313" key="1">
    <source>
        <dbReference type="EMBL" id="KAK6362896.1"/>
    </source>
</evidence>
<sequence>MSSTAPETPSQRAVTVYDDSNHHIDDDTVWEYNGCTFKRITKKDLEGNIVELRNGGVLSCPICPEIGVMTTLSNLVGHLVAKNHAQRFYHLWSLRGSGNNNAGPMLLFQESWEDANHLEYLRSKRLEKIDRAVIAQHDYTWDRLKNRFNCIVEGPGTEAQSLHLGQFLMSKSDMLQNFRHIEPQNAGPEWSKPFQTLTQNISQLTRKGRTQPRPDRLMEARTYISNPAGISSVRGTGQQIVTSAFRQAREKMIGLRGPLTEIVENPRKRGPPEEENGQGVFKVPKRLYLRDEPSNLTGQITNTQDGQLVVHSDPPRVSSTLELQCPWTDEQLAQAKALKAKISNSEELTPEEKLIQKDYQQLFFLLDTFEQLESPQISSANSMS</sequence>
<dbReference type="EMBL" id="JAVHNS010000001">
    <property type="protein sequence ID" value="KAK6362896.1"/>
    <property type="molecule type" value="Genomic_DNA"/>
</dbReference>
<protein>
    <submittedName>
        <fullName evidence="1">Uncharacterized protein</fullName>
    </submittedName>
</protein>
<comment type="caution">
    <text evidence="1">The sequence shown here is derived from an EMBL/GenBank/DDBJ whole genome shotgun (WGS) entry which is preliminary data.</text>
</comment>
<dbReference type="Proteomes" id="UP001373714">
    <property type="component" value="Unassembled WGS sequence"/>
</dbReference>
<keyword evidence="2" id="KW-1185">Reference proteome</keyword>
<dbReference type="AlphaFoldDB" id="A0AAV9VLA0"/>
<name>A0AAV9VLA0_9PEZI</name>
<proteinExistence type="predicted"/>
<gene>
    <name evidence="1" type="ORF">TWF730_000348</name>
</gene>
<accession>A0AAV9VLA0</accession>
<reference evidence="1 2" key="1">
    <citation type="submission" date="2019-10" db="EMBL/GenBank/DDBJ databases">
        <authorList>
            <person name="Palmer J.M."/>
        </authorList>
    </citation>
    <scope>NUCLEOTIDE SEQUENCE [LARGE SCALE GENOMIC DNA]</scope>
    <source>
        <strain evidence="1 2">TWF730</strain>
    </source>
</reference>